<comment type="caution">
    <text evidence="5">The sequence shown here is derived from an EMBL/GenBank/DDBJ whole genome shotgun (WGS) entry which is preliminary data.</text>
</comment>
<dbReference type="InterPro" id="IPR054471">
    <property type="entry name" value="GPIID_WHD"/>
</dbReference>
<evidence type="ECO:0000313" key="6">
    <source>
        <dbReference type="Proteomes" id="UP000293360"/>
    </source>
</evidence>
<feature type="domain" description="Nephrocystin 3-like N-terminal" evidence="4">
    <location>
        <begin position="28"/>
        <end position="204"/>
    </location>
</feature>
<protein>
    <submittedName>
        <fullName evidence="5">Uncharacterized protein</fullName>
    </submittedName>
</protein>
<dbReference type="InterPro" id="IPR056884">
    <property type="entry name" value="NPHP3-like_N"/>
</dbReference>
<name>A0A4Q4T6Y3_9PEZI</name>
<proteinExistence type="predicted"/>
<evidence type="ECO:0000256" key="2">
    <source>
        <dbReference type="SAM" id="MobiDB-lite"/>
    </source>
</evidence>
<dbReference type="Proteomes" id="UP000293360">
    <property type="component" value="Unassembled WGS sequence"/>
</dbReference>
<accession>A0A4Q4T6Y3</accession>
<dbReference type="PANTHER" id="PTHR10039:SF16">
    <property type="entry name" value="GPI INOSITOL-DEACYLASE"/>
    <property type="match status" value="1"/>
</dbReference>
<dbReference type="PANTHER" id="PTHR10039">
    <property type="entry name" value="AMELOGENIN"/>
    <property type="match status" value="1"/>
</dbReference>
<dbReference type="Pfam" id="PF24883">
    <property type="entry name" value="NPHP3_N"/>
    <property type="match status" value="1"/>
</dbReference>
<dbReference type="InterPro" id="IPR011047">
    <property type="entry name" value="Quinoprotein_ADH-like_sf"/>
</dbReference>
<dbReference type="Pfam" id="PF22939">
    <property type="entry name" value="WHD_GPIID"/>
    <property type="match status" value="1"/>
</dbReference>
<organism evidence="5 6">
    <name type="scientific">Monosporascus ibericus</name>
    <dbReference type="NCBI Taxonomy" id="155417"/>
    <lineage>
        <taxon>Eukaryota</taxon>
        <taxon>Fungi</taxon>
        <taxon>Dikarya</taxon>
        <taxon>Ascomycota</taxon>
        <taxon>Pezizomycotina</taxon>
        <taxon>Sordariomycetes</taxon>
        <taxon>Xylariomycetidae</taxon>
        <taxon>Xylariales</taxon>
        <taxon>Xylariales incertae sedis</taxon>
        <taxon>Monosporascus</taxon>
    </lineage>
</organism>
<gene>
    <name evidence="5" type="ORF">DL764_006835</name>
</gene>
<evidence type="ECO:0000313" key="5">
    <source>
        <dbReference type="EMBL" id="RYO99334.1"/>
    </source>
</evidence>
<dbReference type="Gene3D" id="2.130.10.10">
    <property type="entry name" value="YVTN repeat-like/Quinoprotein amine dehydrogenase"/>
    <property type="match status" value="3"/>
</dbReference>
<dbReference type="InterPro" id="IPR015943">
    <property type="entry name" value="WD40/YVTN_repeat-like_dom_sf"/>
</dbReference>
<feature type="region of interest" description="Disordered" evidence="2">
    <location>
        <begin position="694"/>
        <end position="713"/>
    </location>
</feature>
<dbReference type="InterPro" id="IPR001680">
    <property type="entry name" value="WD40_rpt"/>
</dbReference>
<dbReference type="SUPFAM" id="SSF50998">
    <property type="entry name" value="Quinoprotein alcohol dehydrogenase-like"/>
    <property type="match status" value="1"/>
</dbReference>
<dbReference type="Gene3D" id="3.40.50.300">
    <property type="entry name" value="P-loop containing nucleotide triphosphate hydrolases"/>
    <property type="match status" value="1"/>
</dbReference>
<evidence type="ECO:0000256" key="1">
    <source>
        <dbReference type="ARBA" id="ARBA00022737"/>
    </source>
</evidence>
<dbReference type="EMBL" id="QJNU01000424">
    <property type="protein sequence ID" value="RYO99334.1"/>
    <property type="molecule type" value="Genomic_DNA"/>
</dbReference>
<reference evidence="5 6" key="1">
    <citation type="submission" date="2018-06" db="EMBL/GenBank/DDBJ databases">
        <title>Complete Genomes of Monosporascus.</title>
        <authorList>
            <person name="Robinson A.J."/>
            <person name="Natvig D.O."/>
        </authorList>
    </citation>
    <scope>NUCLEOTIDE SEQUENCE [LARGE SCALE GENOMIC DNA]</scope>
    <source>
        <strain evidence="5 6">CBS 110550</strain>
    </source>
</reference>
<dbReference type="InterPro" id="IPR027417">
    <property type="entry name" value="P-loop_NTPase"/>
</dbReference>
<evidence type="ECO:0000259" key="4">
    <source>
        <dbReference type="Pfam" id="PF24883"/>
    </source>
</evidence>
<dbReference type="AlphaFoldDB" id="A0A4Q4T6Y3"/>
<dbReference type="SUPFAM" id="SSF52540">
    <property type="entry name" value="P-loop containing nucleoside triphosphate hydrolases"/>
    <property type="match status" value="1"/>
</dbReference>
<keyword evidence="6" id="KW-1185">Reference proteome</keyword>
<sequence length="1237" mass="138116">MKRISDLLSVKCRPEARLLAVTEKQHTGSCAWLTTSEEFQEWLAVGCDYGLDSSRDRSDRSPRFLWLNGPPGSGKSVAAGHVIRYLESCNFDCSFFFFDHRDREKSSLSELLRSLAFQMASSNLDVRAALLEIADNDVPLPLDDHNMVWATIFKNRILRTEFSQTQFWVVDALDECSNRNLSTLGQMLSKIDIEIPLRIFFTGRTGAQIERMFSQQNAPILEIRTGSQGSLSDIASYVRWRWMPSVEPAVTEQLLAEVLRKSNGIFLWASLILDRLEDAYSLEDMQDIIQQVPSEMDDFYMRIIKSVAASQSAELAKCILKWTTCAARSLSTKELKEAVRADINKTLTVSDDRLAHVCGHLITIDNDSRVQIIHQTVSAFLTQERSDLWIEERSAHSQLAEICLGHLNGEEFTPPRARRIFSDRRMKTAFSNYACTYFSYHLSNCSPALDAPLVLLDSFLATNCLTWIEKVAETGSLATLNKTIQNLRIYLAGRERVRSPPRKEDQHIRSWINDIAHVATEFGPNLLDSPSSIHFLVPPLCPPASAIHRLFAKSSRQFRFIGSSEQDWDDRISCFLYPADALSVASNGQFLATGLANGKVMVYDNTTFEVAATLTHGEQVTLLSFGSLSSILAACGPHKITLWSHRQIPLWSSSLEAVPLEICFNSDDTEVFIPRRDGAVTVFNIKDGRKLDEVPLNRTEDSDSDEGNLVTPGTPPSVVRLSLAHRLAAIAYRNSPITIWDLDRANQIGIFEKEGCEQVYNSPQVIDMVFNPAPQLDLMAVAYGDGDLVTCDPWTLEQHRIHGILVHVLAASPDGRTLATGDSNGVVHLFAFETLRLVYRVAAIEDCVRNIVFASSNIRFFDVRGGCCNVWEPSTLIHREGSDDASSESQSEELIPAAPAMVVTRLFEEDEAISVIEHPPDANFVICGRENGSISIHDLSTGRVTAKLRFHARMVGIRDIKWNHQLAILVSVDDASRCIATRLALAPSGEWQQVQRLFEGRVGKTVLQVLLAPDGSAILLRTIASSELWKIGHGLTASVETGESSTWVSHPTKEEQLILLQVDTVRVFTWAGLVEITTDGGIPLGTTTGLRPLTSGMWVSRLGYNMIAGAWRLEGQETGFTILEVANIGHDTTQLEVALVRKKLHSHIKVAIGLFRSSLYFLDTRGWICSIGVKAIADVKFYTRHFFIPLAWQTASQLALKVITKNSIAFAHQDQLKIFHGFLDFEEKVYFRDSQDP</sequence>
<dbReference type="SMART" id="SM00320">
    <property type="entry name" value="WD40"/>
    <property type="match status" value="5"/>
</dbReference>
<keyword evidence="1" id="KW-0677">Repeat</keyword>
<evidence type="ECO:0000259" key="3">
    <source>
        <dbReference type="Pfam" id="PF22939"/>
    </source>
</evidence>
<dbReference type="OrthoDB" id="194358at2759"/>
<feature type="domain" description="GPI inositol-deacylase winged helix" evidence="3">
    <location>
        <begin position="308"/>
        <end position="385"/>
    </location>
</feature>